<reference evidence="5 6" key="1">
    <citation type="journal article" date="2012" name="J. Bacteriol.">
        <title>Complete genome sequence of the B12-producing Shimwellia blattae strain DSM 4481, isolated from a cockroach.</title>
        <authorList>
            <person name="Brzuszkiewicz E."/>
            <person name="Waschkowitz T."/>
            <person name="Wiezer A."/>
            <person name="Daniel R."/>
        </authorList>
    </citation>
    <scope>NUCLEOTIDE SEQUENCE [LARGE SCALE GENOMIC DNA]</scope>
    <source>
        <strain evidence="6">ATCC 29907 / DSM 4481 / JCM 1650 / NBRC 105725 / CDC 9005-74</strain>
    </source>
</reference>
<evidence type="ECO:0000259" key="3">
    <source>
        <dbReference type="Pfam" id="PF00534"/>
    </source>
</evidence>
<evidence type="ECO:0000259" key="4">
    <source>
        <dbReference type="Pfam" id="PF13439"/>
    </source>
</evidence>
<proteinExistence type="predicted"/>
<dbReference type="EMBL" id="CP001560">
    <property type="protein sequence ID" value="AFJ46766.1"/>
    <property type="molecule type" value="Genomic_DNA"/>
</dbReference>
<dbReference type="PATRIC" id="fig|630626.3.peg.1618"/>
<evidence type="ECO:0000313" key="5">
    <source>
        <dbReference type="EMBL" id="AFJ46766.1"/>
    </source>
</evidence>
<dbReference type="eggNOG" id="COG0438">
    <property type="taxonomic scope" value="Bacteria"/>
</dbReference>
<dbReference type="AlphaFoldDB" id="I2B8B2"/>
<dbReference type="Pfam" id="PF00534">
    <property type="entry name" value="Glycos_transf_1"/>
    <property type="match status" value="1"/>
</dbReference>
<dbReference type="KEGG" id="ebt:EBL_c16720"/>
<organism evidence="5 6">
    <name type="scientific">Shimwellia blattae (strain ATCC 29907 / DSM 4481 / JCM 1650 / NBRC 105725 / CDC 9005-74)</name>
    <name type="common">Escherichia blattae</name>
    <dbReference type="NCBI Taxonomy" id="630626"/>
    <lineage>
        <taxon>Bacteria</taxon>
        <taxon>Pseudomonadati</taxon>
        <taxon>Pseudomonadota</taxon>
        <taxon>Gammaproteobacteria</taxon>
        <taxon>Enterobacterales</taxon>
        <taxon>Enterobacteriaceae</taxon>
        <taxon>Shimwellia</taxon>
    </lineage>
</organism>
<dbReference type="RefSeq" id="WP_002443195.1">
    <property type="nucleotide sequence ID" value="NC_017910.1"/>
</dbReference>
<dbReference type="Proteomes" id="UP000001955">
    <property type="component" value="Chromosome"/>
</dbReference>
<dbReference type="OrthoDB" id="4611853at2"/>
<dbReference type="Gene3D" id="3.40.50.2000">
    <property type="entry name" value="Glycogen Phosphorylase B"/>
    <property type="match status" value="2"/>
</dbReference>
<dbReference type="GO" id="GO:0016757">
    <property type="term" value="F:glycosyltransferase activity"/>
    <property type="evidence" value="ECO:0007669"/>
    <property type="project" value="UniProtKB-KW"/>
</dbReference>
<accession>I2B8B2</accession>
<accession>K6UUM2</accession>
<keyword evidence="2 5" id="KW-0808">Transferase</keyword>
<gene>
    <name evidence="5" type="ordered locus">EBL_c16720</name>
</gene>
<evidence type="ECO:0000256" key="1">
    <source>
        <dbReference type="ARBA" id="ARBA00022676"/>
    </source>
</evidence>
<dbReference type="SUPFAM" id="SSF53756">
    <property type="entry name" value="UDP-Glycosyltransferase/glycogen phosphorylase"/>
    <property type="match status" value="1"/>
</dbReference>
<name>I2B8B2_SHIBC</name>
<dbReference type="InterPro" id="IPR001296">
    <property type="entry name" value="Glyco_trans_1"/>
</dbReference>
<keyword evidence="6" id="KW-1185">Reference proteome</keyword>
<sequence length="365" mass="41182">MKIHYLVTSLETGGAEFAIPQIVKTLQDLGHQVRIIACEPRDMGAAVRLQEAGLSWTLLASKRRALPVILGAYLARVVTDRPDLIWTSLSWGTRIGQWAGRLTGIPVVSFKHSASVRRYTYRMRAMSRLWVGDSQTVVRFLRDEMHIPPEQVMVWPFFQSSPRVPQAEAWDGKSVLQLGSVGRLHEVKNYAGLIDALAWFLNRHPQYADRLRLSILGDGPERQALQDKIDQHGLGDIVRLPGFSADVTHYLTGLHAYLQTSRYEGMCLAVHEAMNAALPVIATPVGELRDAVKEGQTGYVLNGELNQALEETLLRIFNNPEDLQRYGQQARRYVLSTFSQEHYTRAAARILERLNCRADYQISPQ</sequence>
<dbReference type="InterPro" id="IPR028098">
    <property type="entry name" value="Glyco_trans_4-like_N"/>
</dbReference>
<feature type="domain" description="Glycosyltransferase subfamily 4-like N-terminal" evidence="4">
    <location>
        <begin position="13"/>
        <end position="156"/>
    </location>
</feature>
<dbReference type="PANTHER" id="PTHR12526:SF510">
    <property type="entry name" value="D-INOSITOL 3-PHOSPHATE GLYCOSYLTRANSFERASE"/>
    <property type="match status" value="1"/>
</dbReference>
<evidence type="ECO:0000313" key="6">
    <source>
        <dbReference type="Proteomes" id="UP000001955"/>
    </source>
</evidence>
<dbReference type="Pfam" id="PF13439">
    <property type="entry name" value="Glyco_transf_4"/>
    <property type="match status" value="1"/>
</dbReference>
<dbReference type="PANTHER" id="PTHR12526">
    <property type="entry name" value="GLYCOSYLTRANSFERASE"/>
    <property type="match status" value="1"/>
</dbReference>
<feature type="domain" description="Glycosyl transferase family 1" evidence="3">
    <location>
        <begin position="178"/>
        <end position="332"/>
    </location>
</feature>
<dbReference type="GO" id="GO:1901135">
    <property type="term" value="P:carbohydrate derivative metabolic process"/>
    <property type="evidence" value="ECO:0007669"/>
    <property type="project" value="UniProtKB-ARBA"/>
</dbReference>
<dbReference type="HOGENOM" id="CLU_009583_0_3_6"/>
<protein>
    <submittedName>
        <fullName evidence="5">Glycosyl transferase</fullName>
    </submittedName>
</protein>
<keyword evidence="1" id="KW-0328">Glycosyltransferase</keyword>
<evidence type="ECO:0000256" key="2">
    <source>
        <dbReference type="ARBA" id="ARBA00022679"/>
    </source>
</evidence>
<dbReference type="CDD" id="cd03801">
    <property type="entry name" value="GT4_PimA-like"/>
    <property type="match status" value="1"/>
</dbReference>
<dbReference type="STRING" id="630626.EBL_c16720"/>